<evidence type="ECO:0000256" key="2">
    <source>
        <dbReference type="ARBA" id="ARBA00023315"/>
    </source>
</evidence>
<feature type="domain" description="N-acetyltransferase" evidence="3">
    <location>
        <begin position="5"/>
        <end position="164"/>
    </location>
</feature>
<protein>
    <submittedName>
        <fullName evidence="4">GNAT family N-acetyltransferase</fullName>
    </submittedName>
</protein>
<dbReference type="PROSITE" id="PS51186">
    <property type="entry name" value="GNAT"/>
    <property type="match status" value="1"/>
</dbReference>
<dbReference type="GO" id="GO:0016747">
    <property type="term" value="F:acyltransferase activity, transferring groups other than amino-acyl groups"/>
    <property type="evidence" value="ECO:0007669"/>
    <property type="project" value="InterPro"/>
</dbReference>
<dbReference type="PANTHER" id="PTHR43072:SF23">
    <property type="entry name" value="UPF0039 PROTEIN C11D3.02C"/>
    <property type="match status" value="1"/>
</dbReference>
<organism evidence="4 5">
    <name type="scientific">Teichococcus deserti</name>
    <dbReference type="NCBI Taxonomy" id="1817963"/>
    <lineage>
        <taxon>Bacteria</taxon>
        <taxon>Pseudomonadati</taxon>
        <taxon>Pseudomonadota</taxon>
        <taxon>Alphaproteobacteria</taxon>
        <taxon>Acetobacterales</taxon>
        <taxon>Roseomonadaceae</taxon>
        <taxon>Roseomonas</taxon>
    </lineage>
</organism>
<dbReference type="AlphaFoldDB" id="A0A1V2GVI0"/>
<dbReference type="PANTHER" id="PTHR43072">
    <property type="entry name" value="N-ACETYLTRANSFERASE"/>
    <property type="match status" value="1"/>
</dbReference>
<dbReference type="Gene3D" id="3.40.630.30">
    <property type="match status" value="1"/>
</dbReference>
<comment type="caution">
    <text evidence="4">The sequence shown here is derived from an EMBL/GenBank/DDBJ whole genome shotgun (WGS) entry which is preliminary data.</text>
</comment>
<dbReference type="EMBL" id="MLCO01000310">
    <property type="protein sequence ID" value="ONG46755.1"/>
    <property type="molecule type" value="Genomic_DNA"/>
</dbReference>
<dbReference type="InterPro" id="IPR000182">
    <property type="entry name" value="GNAT_dom"/>
</dbReference>
<keyword evidence="1 4" id="KW-0808">Transferase</keyword>
<dbReference type="InterPro" id="IPR016181">
    <property type="entry name" value="Acyl_CoA_acyltransferase"/>
</dbReference>
<keyword evidence="2" id="KW-0012">Acyltransferase</keyword>
<dbReference type="CDD" id="cd04301">
    <property type="entry name" value="NAT_SF"/>
    <property type="match status" value="1"/>
</dbReference>
<evidence type="ECO:0000313" key="5">
    <source>
        <dbReference type="Proteomes" id="UP000188879"/>
    </source>
</evidence>
<dbReference type="Pfam" id="PF00583">
    <property type="entry name" value="Acetyltransf_1"/>
    <property type="match status" value="1"/>
</dbReference>
<evidence type="ECO:0000259" key="3">
    <source>
        <dbReference type="PROSITE" id="PS51186"/>
    </source>
</evidence>
<dbReference type="SUPFAM" id="SSF55729">
    <property type="entry name" value="Acyl-CoA N-acyltransferases (Nat)"/>
    <property type="match status" value="1"/>
</dbReference>
<dbReference type="Proteomes" id="UP000188879">
    <property type="component" value="Unassembled WGS sequence"/>
</dbReference>
<name>A0A1V2GVI0_9PROT</name>
<evidence type="ECO:0000256" key="1">
    <source>
        <dbReference type="ARBA" id="ARBA00022679"/>
    </source>
</evidence>
<gene>
    <name evidence="4" type="ORF">BKE38_24900</name>
</gene>
<keyword evidence="5" id="KW-1185">Reference proteome</keyword>
<proteinExistence type="predicted"/>
<accession>A0A1V2GVI0</accession>
<reference evidence="4 5" key="1">
    <citation type="submission" date="2016-10" db="EMBL/GenBank/DDBJ databases">
        <title>Draft Genome sequence of Roseomonas sp. strain M3.</title>
        <authorList>
            <person name="Subhash Y."/>
            <person name="Lee S."/>
        </authorList>
    </citation>
    <scope>NUCLEOTIDE SEQUENCE [LARGE SCALE GENOMIC DNA]</scope>
    <source>
        <strain evidence="4 5">M3</strain>
    </source>
</reference>
<evidence type="ECO:0000313" key="4">
    <source>
        <dbReference type="EMBL" id="ONG46755.1"/>
    </source>
</evidence>
<sequence>MTETLLIRDAGEADLPRLLAIINQAIRETTAVWHVQETTLEARRGWLSDRQGAGRPVLVAELDGVVQGFASYGEFRPFAGFAATVEHSVYVDPAAQGRGLGRQLLAALVARAEKAGDVHVMVAAIEAGNAASIALHKREGFVEAGVLKETGQKFGRWLDLLFMTRHF</sequence>
<dbReference type="OrthoDB" id="5459937at2"/>